<keyword evidence="2" id="KW-1185">Reference proteome</keyword>
<sequence length="68" mass="7396">MCSLCRSAATIHVIKISPMQFILLGFQVQSSKCDPFFHNALEAERLLRVDGPPNQSMCWGSGQGTAAV</sequence>
<comment type="caution">
    <text evidence="1">The sequence shown here is derived from an EMBL/GenBank/DDBJ whole genome shotgun (WGS) entry which is preliminary data.</text>
</comment>
<evidence type="ECO:0000313" key="1">
    <source>
        <dbReference type="EMBL" id="KAK5860905.1"/>
    </source>
</evidence>
<evidence type="ECO:0000313" key="2">
    <source>
        <dbReference type="Proteomes" id="UP001346869"/>
    </source>
</evidence>
<accession>A0AAN7XJN8</accession>
<dbReference type="EMBL" id="JAUZQC010000013">
    <property type="protein sequence ID" value="KAK5860905.1"/>
    <property type="molecule type" value="Genomic_DNA"/>
</dbReference>
<proteinExistence type="predicted"/>
<dbReference type="Proteomes" id="UP001346869">
    <property type="component" value="Unassembled WGS sequence"/>
</dbReference>
<dbReference type="AlphaFoldDB" id="A0AAN7XJN8"/>
<reference evidence="1 2" key="1">
    <citation type="journal article" date="2023" name="Genes (Basel)">
        <title>Chromosome-Level Genome Assembly and Circadian Gene Repertoire of the Patagonia Blennie Eleginops maclovinus-The Closest Ancestral Proxy of Antarctic Cryonotothenioids.</title>
        <authorList>
            <person name="Cheng C.C."/>
            <person name="Rivera-Colon A.G."/>
            <person name="Minhas B.F."/>
            <person name="Wilson L."/>
            <person name="Rayamajhi N."/>
            <person name="Vargas-Chacoff L."/>
            <person name="Catchen J.M."/>
        </authorList>
    </citation>
    <scope>NUCLEOTIDE SEQUENCE [LARGE SCALE GENOMIC DNA]</scope>
    <source>
        <strain evidence="1">JMC-PN-2008</strain>
    </source>
</reference>
<protein>
    <submittedName>
        <fullName evidence="1">Uncharacterized protein</fullName>
    </submittedName>
</protein>
<gene>
    <name evidence="1" type="ORF">PBY51_022349</name>
</gene>
<organism evidence="1 2">
    <name type="scientific">Eleginops maclovinus</name>
    <name type="common">Patagonian blennie</name>
    <name type="synonym">Eleginus maclovinus</name>
    <dbReference type="NCBI Taxonomy" id="56733"/>
    <lineage>
        <taxon>Eukaryota</taxon>
        <taxon>Metazoa</taxon>
        <taxon>Chordata</taxon>
        <taxon>Craniata</taxon>
        <taxon>Vertebrata</taxon>
        <taxon>Euteleostomi</taxon>
        <taxon>Actinopterygii</taxon>
        <taxon>Neopterygii</taxon>
        <taxon>Teleostei</taxon>
        <taxon>Neoteleostei</taxon>
        <taxon>Acanthomorphata</taxon>
        <taxon>Eupercaria</taxon>
        <taxon>Perciformes</taxon>
        <taxon>Notothenioidei</taxon>
        <taxon>Eleginopidae</taxon>
        <taxon>Eleginops</taxon>
    </lineage>
</organism>
<reference evidence="1 2" key="2">
    <citation type="journal article" date="2023" name="Mol. Biol. Evol.">
        <title>Genomics of Secondarily Temperate Adaptation in the Only Non-Antarctic Icefish.</title>
        <authorList>
            <person name="Rivera-Colon A.G."/>
            <person name="Rayamajhi N."/>
            <person name="Minhas B.F."/>
            <person name="Madrigal G."/>
            <person name="Bilyk K.T."/>
            <person name="Yoon V."/>
            <person name="Hune M."/>
            <person name="Gregory S."/>
            <person name="Cheng C.H.C."/>
            <person name="Catchen J.M."/>
        </authorList>
    </citation>
    <scope>NUCLEOTIDE SEQUENCE [LARGE SCALE GENOMIC DNA]</scope>
    <source>
        <strain evidence="1">JMC-PN-2008</strain>
    </source>
</reference>
<name>A0AAN7XJN8_ELEMC</name>